<feature type="non-terminal residue" evidence="3">
    <location>
        <position position="1"/>
    </location>
</feature>
<name>A0A381YL82_9ZZZZ</name>
<feature type="non-terminal residue" evidence="3">
    <location>
        <position position="357"/>
    </location>
</feature>
<dbReference type="InterPro" id="IPR029149">
    <property type="entry name" value="Creatin/AminoP/Spt16_N"/>
</dbReference>
<evidence type="ECO:0000259" key="1">
    <source>
        <dbReference type="Pfam" id="PF00557"/>
    </source>
</evidence>
<dbReference type="Gene3D" id="3.90.230.10">
    <property type="entry name" value="Creatinase/methionine aminopeptidase superfamily"/>
    <property type="match status" value="1"/>
</dbReference>
<accession>A0A381YL82</accession>
<evidence type="ECO:0000313" key="3">
    <source>
        <dbReference type="EMBL" id="SVA77227.1"/>
    </source>
</evidence>
<reference evidence="3" key="1">
    <citation type="submission" date="2018-05" db="EMBL/GenBank/DDBJ databases">
        <authorList>
            <person name="Lanie J.A."/>
            <person name="Ng W.-L."/>
            <person name="Kazmierczak K.M."/>
            <person name="Andrzejewski T.M."/>
            <person name="Davidsen T.M."/>
            <person name="Wayne K.J."/>
            <person name="Tettelin H."/>
            <person name="Glass J.I."/>
            <person name="Rusch D."/>
            <person name="Podicherti R."/>
            <person name="Tsui H.-C.T."/>
            <person name="Winkler M.E."/>
        </authorList>
    </citation>
    <scope>NUCLEOTIDE SEQUENCE</scope>
</reference>
<dbReference type="PANTHER" id="PTHR46112">
    <property type="entry name" value="AMINOPEPTIDASE"/>
    <property type="match status" value="1"/>
</dbReference>
<dbReference type="InterPro" id="IPR000994">
    <property type="entry name" value="Pept_M24"/>
</dbReference>
<feature type="domain" description="Creatinase N-terminal" evidence="2">
    <location>
        <begin position="15"/>
        <end position="150"/>
    </location>
</feature>
<proteinExistence type="predicted"/>
<dbReference type="SUPFAM" id="SSF53092">
    <property type="entry name" value="Creatinase/prolidase N-terminal domain"/>
    <property type="match status" value="1"/>
</dbReference>
<dbReference type="SUPFAM" id="SSF55920">
    <property type="entry name" value="Creatinase/aminopeptidase"/>
    <property type="match status" value="1"/>
</dbReference>
<feature type="domain" description="Peptidase M24" evidence="1">
    <location>
        <begin position="161"/>
        <end position="346"/>
    </location>
</feature>
<dbReference type="AlphaFoldDB" id="A0A381YL82"/>
<dbReference type="Gene3D" id="3.40.350.10">
    <property type="entry name" value="Creatinase/prolidase N-terminal domain"/>
    <property type="match status" value="1"/>
</dbReference>
<organism evidence="3">
    <name type="scientific">marine metagenome</name>
    <dbReference type="NCBI Taxonomy" id="408172"/>
    <lineage>
        <taxon>unclassified sequences</taxon>
        <taxon>metagenomes</taxon>
        <taxon>ecological metagenomes</taxon>
    </lineage>
</organism>
<dbReference type="PANTHER" id="PTHR46112:SF2">
    <property type="entry name" value="XAA-PRO AMINOPEPTIDASE P-RELATED"/>
    <property type="match status" value="1"/>
</dbReference>
<gene>
    <name evidence="3" type="ORF">METZ01_LOCUS130081</name>
</gene>
<evidence type="ECO:0000259" key="2">
    <source>
        <dbReference type="Pfam" id="PF01321"/>
    </source>
</evidence>
<sequence>MPIHFTPEEMHARKGRAAAAIAGAGLDALLMFKQESMYWLTGYDTFGFSMFQCLVMTADGRIVLLNRAPDYGTALYTSDITDVRTWIDVEGMNPAVDLRAMLDDLGLAGSRVGIEIDSYGLKASNWRLLEAELDGFLAWTDASTLVQELRRTKSLQELVYVRRAAELADDAWDEAVRLAGPGVDEAEILAAMQGAVFLGGGDYAGNELIIGSGPGALMVRYTSGRRRLDDDDQLTLEWCGVQRRYHAAMMRTILVGEPDPVQVDMHRACEEALLACEDAIRPGATLGEVFDVHAGVLDAAGYREHRLNACGYGMGAVYAPVWTDPPMLYEGNPLEFEANHTFFLHMILLNHADQKAM</sequence>
<dbReference type="CDD" id="cd01066">
    <property type="entry name" value="APP_MetAP"/>
    <property type="match status" value="1"/>
</dbReference>
<dbReference type="Pfam" id="PF01321">
    <property type="entry name" value="Creatinase_N"/>
    <property type="match status" value="1"/>
</dbReference>
<dbReference type="EMBL" id="UINC01018394">
    <property type="protein sequence ID" value="SVA77227.1"/>
    <property type="molecule type" value="Genomic_DNA"/>
</dbReference>
<dbReference type="Pfam" id="PF00557">
    <property type="entry name" value="Peptidase_M24"/>
    <property type="match status" value="1"/>
</dbReference>
<dbReference type="InterPro" id="IPR050659">
    <property type="entry name" value="Peptidase_M24B"/>
</dbReference>
<dbReference type="InterPro" id="IPR000587">
    <property type="entry name" value="Creatinase_N"/>
</dbReference>
<evidence type="ECO:0008006" key="4">
    <source>
        <dbReference type="Google" id="ProtNLM"/>
    </source>
</evidence>
<dbReference type="InterPro" id="IPR036005">
    <property type="entry name" value="Creatinase/aminopeptidase-like"/>
</dbReference>
<protein>
    <recommendedName>
        <fullName evidence="4">Creatinase N-terminal domain-containing protein</fullName>
    </recommendedName>
</protein>